<name>A0A428USZ7_9HYPO</name>
<evidence type="ECO:0000313" key="1">
    <source>
        <dbReference type="EMBL" id="RSM17415.1"/>
    </source>
</evidence>
<sequence>MVFHATTEAAIAEDPLEHWPYALLTTVSRASETQIDEPDPGRLDAGACSMDRGLQALGACQSGMSVTTTTTQRRVRGYYQLASHCYYSAAVNKQLLR</sequence>
<gene>
    <name evidence="1" type="ORF">CDV31_003664</name>
</gene>
<accession>A0A428USZ7</accession>
<reference evidence="1 2" key="1">
    <citation type="submission" date="2017-06" db="EMBL/GenBank/DDBJ databases">
        <title>Cmopartive genomic analysis of Ambrosia Fusariam Clade fungi.</title>
        <authorList>
            <person name="Stajich J.E."/>
            <person name="Carrillo J."/>
            <person name="Kijimoto T."/>
            <person name="Eskalen A."/>
            <person name="O'Donnell K."/>
            <person name="Kasson M."/>
        </authorList>
    </citation>
    <scope>NUCLEOTIDE SEQUENCE [LARGE SCALE GENOMIC DNA]</scope>
    <source>
        <strain evidence="1 2">NRRL 20438</strain>
    </source>
</reference>
<proteinExistence type="predicted"/>
<dbReference type="Proteomes" id="UP000288429">
    <property type="component" value="Unassembled WGS sequence"/>
</dbReference>
<dbReference type="AlphaFoldDB" id="A0A428USZ7"/>
<organism evidence="1 2">
    <name type="scientific">Fusarium ambrosium</name>
    <dbReference type="NCBI Taxonomy" id="131363"/>
    <lineage>
        <taxon>Eukaryota</taxon>
        <taxon>Fungi</taxon>
        <taxon>Dikarya</taxon>
        <taxon>Ascomycota</taxon>
        <taxon>Pezizomycotina</taxon>
        <taxon>Sordariomycetes</taxon>
        <taxon>Hypocreomycetidae</taxon>
        <taxon>Hypocreales</taxon>
        <taxon>Nectriaceae</taxon>
        <taxon>Fusarium</taxon>
        <taxon>Fusarium solani species complex</taxon>
    </lineage>
</organism>
<keyword evidence="2" id="KW-1185">Reference proteome</keyword>
<comment type="caution">
    <text evidence="1">The sequence shown here is derived from an EMBL/GenBank/DDBJ whole genome shotgun (WGS) entry which is preliminary data.</text>
</comment>
<evidence type="ECO:0000313" key="2">
    <source>
        <dbReference type="Proteomes" id="UP000288429"/>
    </source>
</evidence>
<protein>
    <submittedName>
        <fullName evidence="1">Uncharacterized protein</fullName>
    </submittedName>
</protein>
<dbReference type="EMBL" id="NIZV01000033">
    <property type="protein sequence ID" value="RSM17415.1"/>
    <property type="molecule type" value="Genomic_DNA"/>
</dbReference>